<sequence length="68" mass="7044">MLIERDTVVEAAVTLAAVALFIGIIVVGDEVIGAQAFTLQEGYTVIGAIVAFVLVMAGAGFFLSTKQN</sequence>
<gene>
    <name evidence="2" type="ORF">GCM10009037_11530</name>
</gene>
<keyword evidence="1" id="KW-0472">Membrane</keyword>
<feature type="transmembrane region" description="Helical" evidence="1">
    <location>
        <begin position="43"/>
        <end position="63"/>
    </location>
</feature>
<dbReference type="InterPro" id="IPR055895">
    <property type="entry name" value="DUF7472"/>
</dbReference>
<dbReference type="AlphaFoldDB" id="A0A830F8A1"/>
<keyword evidence="3" id="KW-1185">Reference proteome</keyword>
<evidence type="ECO:0000313" key="2">
    <source>
        <dbReference type="EMBL" id="GGL29519.1"/>
    </source>
</evidence>
<accession>A0A830F8A1</accession>
<name>A0A830F8A1_9EURY</name>
<protein>
    <submittedName>
        <fullName evidence="2">Uncharacterized protein</fullName>
    </submittedName>
</protein>
<reference evidence="2 3" key="1">
    <citation type="journal article" date="2019" name="Int. J. Syst. Evol. Microbiol.">
        <title>The Global Catalogue of Microorganisms (GCM) 10K type strain sequencing project: providing services to taxonomists for standard genome sequencing and annotation.</title>
        <authorList>
            <consortium name="The Broad Institute Genomics Platform"/>
            <consortium name="The Broad Institute Genome Sequencing Center for Infectious Disease"/>
            <person name="Wu L."/>
            <person name="Ma J."/>
        </authorList>
    </citation>
    <scope>NUCLEOTIDE SEQUENCE [LARGE SCALE GENOMIC DNA]</scope>
    <source>
        <strain evidence="2 3">JCM 19585</strain>
    </source>
</reference>
<dbReference type="Pfam" id="PF24284">
    <property type="entry name" value="DUF7472"/>
    <property type="match status" value="1"/>
</dbReference>
<dbReference type="RefSeq" id="WP_229870970.1">
    <property type="nucleotide sequence ID" value="NZ_BMPF01000001.1"/>
</dbReference>
<keyword evidence="1" id="KW-1133">Transmembrane helix</keyword>
<keyword evidence="1" id="KW-0812">Transmembrane</keyword>
<dbReference type="EMBL" id="BMPF01000001">
    <property type="protein sequence ID" value="GGL29519.1"/>
    <property type="molecule type" value="Genomic_DNA"/>
</dbReference>
<proteinExistence type="predicted"/>
<feature type="transmembrane region" description="Helical" evidence="1">
    <location>
        <begin position="12"/>
        <end position="37"/>
    </location>
</feature>
<evidence type="ECO:0000313" key="3">
    <source>
        <dbReference type="Proteomes" id="UP000628840"/>
    </source>
</evidence>
<organism evidence="2 3">
    <name type="scientific">Halarchaeum grantii</name>
    <dbReference type="NCBI Taxonomy" id="1193105"/>
    <lineage>
        <taxon>Archaea</taxon>
        <taxon>Methanobacteriati</taxon>
        <taxon>Methanobacteriota</taxon>
        <taxon>Stenosarchaea group</taxon>
        <taxon>Halobacteria</taxon>
        <taxon>Halobacteriales</taxon>
        <taxon>Halobacteriaceae</taxon>
    </lineage>
</organism>
<evidence type="ECO:0000256" key="1">
    <source>
        <dbReference type="SAM" id="Phobius"/>
    </source>
</evidence>
<comment type="caution">
    <text evidence="2">The sequence shown here is derived from an EMBL/GenBank/DDBJ whole genome shotgun (WGS) entry which is preliminary data.</text>
</comment>
<dbReference type="Proteomes" id="UP000628840">
    <property type="component" value="Unassembled WGS sequence"/>
</dbReference>